<dbReference type="RefSeq" id="WP_272087540.1">
    <property type="nucleotide sequence ID" value="NZ_JAQNDL010000002.1"/>
</dbReference>
<evidence type="ECO:0000313" key="3">
    <source>
        <dbReference type="EMBL" id="MDC0719028.1"/>
    </source>
</evidence>
<dbReference type="Proteomes" id="UP001221686">
    <property type="component" value="Unassembled WGS sequence"/>
</dbReference>
<feature type="transmembrane region" description="Helical" evidence="2">
    <location>
        <begin position="189"/>
        <end position="209"/>
    </location>
</feature>
<feature type="transmembrane region" description="Helical" evidence="2">
    <location>
        <begin position="94"/>
        <end position="114"/>
    </location>
</feature>
<evidence type="ECO:0000256" key="2">
    <source>
        <dbReference type="SAM" id="Phobius"/>
    </source>
</evidence>
<feature type="transmembrane region" description="Helical" evidence="2">
    <location>
        <begin position="20"/>
        <end position="41"/>
    </location>
</feature>
<keyword evidence="4" id="KW-1185">Reference proteome</keyword>
<keyword evidence="2" id="KW-1133">Transmembrane helix</keyword>
<keyword evidence="2" id="KW-0472">Membrane</keyword>
<proteinExistence type="predicted"/>
<evidence type="ECO:0000313" key="4">
    <source>
        <dbReference type="Proteomes" id="UP001221686"/>
    </source>
</evidence>
<accession>A0ABT5E242</accession>
<gene>
    <name evidence="3" type="ORF">POL25_19140</name>
</gene>
<protein>
    <submittedName>
        <fullName evidence="3">YoaK family protein</fullName>
    </submittedName>
</protein>
<dbReference type="PANTHER" id="PTHR37314">
    <property type="entry name" value="SLR0142 PROTEIN"/>
    <property type="match status" value="1"/>
</dbReference>
<feature type="transmembrane region" description="Helical" evidence="2">
    <location>
        <begin position="215"/>
        <end position="234"/>
    </location>
</feature>
<evidence type="ECO:0000256" key="1">
    <source>
        <dbReference type="SAM" id="MobiDB-lite"/>
    </source>
</evidence>
<reference evidence="3 4" key="1">
    <citation type="submission" date="2022-11" db="EMBL/GenBank/DDBJ databases">
        <title>Minimal conservation of predation-associated metabolite biosynthetic gene clusters underscores biosynthetic potential of Myxococcota including descriptions for ten novel species: Archangium lansinium sp. nov., Myxococcus landrumus sp. nov., Nannocystis bai.</title>
        <authorList>
            <person name="Ahearne A."/>
            <person name="Stevens C."/>
            <person name="Dowd S."/>
        </authorList>
    </citation>
    <scope>NUCLEOTIDE SEQUENCE [LARGE SCALE GENOMIC DNA]</scope>
    <source>
        <strain evidence="3 4">BB15-2</strain>
    </source>
</reference>
<dbReference type="EMBL" id="JAQNDL010000002">
    <property type="protein sequence ID" value="MDC0719028.1"/>
    <property type="molecule type" value="Genomic_DNA"/>
</dbReference>
<name>A0ABT5E242_9BACT</name>
<comment type="caution">
    <text evidence="3">The sequence shown here is derived from an EMBL/GenBank/DDBJ whole genome shotgun (WGS) entry which is preliminary data.</text>
</comment>
<organism evidence="3 4">
    <name type="scientific">Nannocystis bainbridge</name>
    <dbReference type="NCBI Taxonomy" id="2995303"/>
    <lineage>
        <taxon>Bacteria</taxon>
        <taxon>Pseudomonadati</taxon>
        <taxon>Myxococcota</taxon>
        <taxon>Polyangia</taxon>
        <taxon>Nannocystales</taxon>
        <taxon>Nannocystaceae</taxon>
        <taxon>Nannocystis</taxon>
    </lineage>
</organism>
<dbReference type="Pfam" id="PF06912">
    <property type="entry name" value="DUF1275"/>
    <property type="match status" value="1"/>
</dbReference>
<dbReference type="PANTHER" id="PTHR37314:SF4">
    <property type="entry name" value="UPF0700 TRANSMEMBRANE PROTEIN YOAK"/>
    <property type="match status" value="1"/>
</dbReference>
<feature type="transmembrane region" description="Helical" evidence="2">
    <location>
        <begin position="61"/>
        <end position="82"/>
    </location>
</feature>
<feature type="region of interest" description="Disordered" evidence="1">
    <location>
        <begin position="249"/>
        <end position="268"/>
    </location>
</feature>
<sequence>MLTLYRPESIFSPRHIPSWLLFTFAAGAVNAAALLACQTYVTHVTGTVTRLGMEVVHLMPLLDFALVLSCFIGGAMLSGLLINGRAHQNKRPRFSVPLWISFSLVLFTAIAGHFGLLGVFGGPVIVPADFILLSILSFAMGLQNAAIATSTGLLVRTTHLTGPATDLGIHLAELMFSKDEALALAKRHAALRAGKIAAFAAGAAVTVPIAHRVEFLVFLMPASLMLLAIILSFLPENMRQEARARIEEMRHASRQRTGADVPGPVPAE</sequence>
<keyword evidence="2" id="KW-0812">Transmembrane</keyword>
<dbReference type="InterPro" id="IPR010699">
    <property type="entry name" value="DUF1275"/>
</dbReference>